<sequence length="194" mass="22535">MIVKCAIHLILLGWAVSVFWLASQDALGADPVKAIIHFYGIGALNLLVLTLVISPAARKFKLSVLMRQRRLIGLYCFAYACMHIICYWWLELNFSPASFVDELVKRPYIWLGMLGFVILLTLAATSPHKAKLRLGRRWQTVHNFIYLASILVWLHFFLSRKADILEPGLYALTILLLLSFRYRKLQRWYKNRPK</sequence>
<comment type="function">
    <text evidence="8">Part of the MsrPQ system that repairs oxidized periplasmic proteins containing methionine sulfoxide residues (Met-O), using respiratory chain electrons. Thus protects these proteins from oxidative-stress damage caused by reactive species of oxygen and chlorine generated by the host defense mechanisms. MsrPQ is essential for the maintenance of envelope integrity under bleach stress, rescuing a wide series of structurally unrelated periplasmic proteins from methionine oxidation. MsrQ provides electrons for reduction to the reductase catalytic subunit MsrP, using the quinone pool of the respiratory chain.</text>
</comment>
<dbReference type="GO" id="GO:0005886">
    <property type="term" value="C:plasma membrane"/>
    <property type="evidence" value="ECO:0007669"/>
    <property type="project" value="UniProtKB-SubCell"/>
</dbReference>
<keyword evidence="7 8" id="KW-0472">Membrane</keyword>
<feature type="transmembrane region" description="Helical" evidence="8">
    <location>
        <begin position="140"/>
        <end position="158"/>
    </location>
</feature>
<dbReference type="OrthoDB" id="9788328at2"/>
<keyword evidence="8" id="KW-0249">Electron transport</keyword>
<reference evidence="10 11" key="1">
    <citation type="journal article" date="2014" name="Genome Announc.">
        <title>Draft Genome Sequence of the Agar-Degrading Bacterium Catenovulum sp. Strain DS-2, Isolated from Intestines of Haliotis diversicolor.</title>
        <authorList>
            <person name="Shan D."/>
            <person name="Li X."/>
            <person name="Gu Z."/>
            <person name="Wei G."/>
            <person name="Gao Z."/>
            <person name="Shao Z."/>
        </authorList>
    </citation>
    <scope>NUCLEOTIDE SEQUENCE [LARGE SCALE GENOMIC DNA]</scope>
    <source>
        <strain evidence="10 11">DS-2</strain>
    </source>
</reference>
<dbReference type="GO" id="GO:0009055">
    <property type="term" value="F:electron transfer activity"/>
    <property type="evidence" value="ECO:0007669"/>
    <property type="project" value="UniProtKB-UniRule"/>
</dbReference>
<keyword evidence="4 8" id="KW-0812">Transmembrane</keyword>
<comment type="cofactor">
    <cofactor evidence="8">
        <name>FMN</name>
        <dbReference type="ChEBI" id="CHEBI:58210"/>
    </cofactor>
    <text evidence="8">Binds 1 FMN per subunit.</text>
</comment>
<dbReference type="RefSeq" id="WP_035012653.1">
    <property type="nucleotide sequence ID" value="NZ_ARZY01000001.1"/>
</dbReference>
<keyword evidence="8" id="KW-1003">Cell membrane</keyword>
<dbReference type="GO" id="GO:0020037">
    <property type="term" value="F:heme binding"/>
    <property type="evidence" value="ECO:0007669"/>
    <property type="project" value="UniProtKB-UniRule"/>
</dbReference>
<comment type="subcellular location">
    <subcellularLocation>
        <location evidence="8">Cell membrane</location>
        <topology evidence="8">Multi-pass membrane protein</topology>
    </subcellularLocation>
    <subcellularLocation>
        <location evidence="1">Membrane</location>
        <topology evidence="1">Multi-pass membrane protein</topology>
    </subcellularLocation>
</comment>
<evidence type="ECO:0000256" key="8">
    <source>
        <dbReference type="HAMAP-Rule" id="MF_01207"/>
    </source>
</evidence>
<evidence type="ECO:0000256" key="3">
    <source>
        <dbReference type="ARBA" id="ARBA00022617"/>
    </source>
</evidence>
<keyword evidence="8" id="KW-0285">Flavoprotein</keyword>
<comment type="subunit">
    <text evidence="8">Heterodimer of a catalytic subunit (MsrP) and a heme-binding subunit (MsrQ).</text>
</comment>
<dbReference type="eggNOG" id="COG2717">
    <property type="taxonomic scope" value="Bacteria"/>
</dbReference>
<evidence type="ECO:0000256" key="2">
    <source>
        <dbReference type="ARBA" id="ARBA00022448"/>
    </source>
</evidence>
<dbReference type="GO" id="GO:0010181">
    <property type="term" value="F:FMN binding"/>
    <property type="evidence" value="ECO:0007669"/>
    <property type="project" value="UniProtKB-UniRule"/>
</dbReference>
<dbReference type="PATRIC" id="fig|1328313.3.peg.143"/>
<dbReference type="InterPro" id="IPR022837">
    <property type="entry name" value="MsrQ-like"/>
</dbReference>
<dbReference type="GO" id="GO:0016679">
    <property type="term" value="F:oxidoreductase activity, acting on diphenols and related substances as donors"/>
    <property type="evidence" value="ECO:0007669"/>
    <property type="project" value="TreeGrafter"/>
</dbReference>
<dbReference type="EMBL" id="ARZY01000001">
    <property type="protein sequence ID" value="EWH12192.1"/>
    <property type="molecule type" value="Genomic_DNA"/>
</dbReference>
<dbReference type="AlphaFoldDB" id="W7QT42"/>
<name>W7QT42_9ALTE</name>
<dbReference type="Pfam" id="PF01794">
    <property type="entry name" value="Ferric_reduct"/>
    <property type="match status" value="1"/>
</dbReference>
<dbReference type="PANTHER" id="PTHR36964">
    <property type="entry name" value="PROTEIN-METHIONINE-SULFOXIDE REDUCTASE HEME-BINDING SUBUNIT MSRQ"/>
    <property type="match status" value="1"/>
</dbReference>
<keyword evidence="11" id="KW-1185">Reference proteome</keyword>
<keyword evidence="2 8" id="KW-0813">Transport</keyword>
<dbReference type="Proteomes" id="UP000019276">
    <property type="component" value="Unassembled WGS sequence"/>
</dbReference>
<evidence type="ECO:0000259" key="9">
    <source>
        <dbReference type="Pfam" id="PF01794"/>
    </source>
</evidence>
<keyword evidence="3 8" id="KW-0349">Heme</keyword>
<feature type="transmembrane region" description="Helical" evidence="8">
    <location>
        <begin position="110"/>
        <end position="128"/>
    </location>
</feature>
<evidence type="ECO:0000313" key="10">
    <source>
        <dbReference type="EMBL" id="EWH12192.1"/>
    </source>
</evidence>
<dbReference type="PANTHER" id="PTHR36964:SF1">
    <property type="entry name" value="PROTEIN-METHIONINE-SULFOXIDE REDUCTASE HEME-BINDING SUBUNIT MSRQ"/>
    <property type="match status" value="1"/>
</dbReference>
<keyword evidence="8" id="KW-0288">FMN</keyword>
<keyword evidence="8" id="KW-0479">Metal-binding</keyword>
<feature type="transmembrane region" description="Helical" evidence="8">
    <location>
        <begin position="38"/>
        <end position="60"/>
    </location>
</feature>
<comment type="cofactor">
    <cofactor evidence="8">
        <name>heme b</name>
        <dbReference type="ChEBI" id="CHEBI:60344"/>
    </cofactor>
    <text evidence="8">Binds 1 heme b (iron(II)-protoporphyrin IX) group per subunit.</text>
</comment>
<evidence type="ECO:0000256" key="4">
    <source>
        <dbReference type="ARBA" id="ARBA00022692"/>
    </source>
</evidence>
<protein>
    <recommendedName>
        <fullName evidence="8">Protein-methionine-sulfoxide reductase heme-binding subunit MsrQ</fullName>
    </recommendedName>
    <alternativeName>
        <fullName evidence="8">Flavocytochrome MsrQ</fullName>
    </alternativeName>
</protein>
<dbReference type="STRING" id="1328313.DS2_00675"/>
<evidence type="ECO:0000256" key="7">
    <source>
        <dbReference type="ARBA" id="ARBA00023136"/>
    </source>
</evidence>
<feature type="transmembrane region" description="Helical" evidence="8">
    <location>
        <begin position="72"/>
        <end position="90"/>
    </location>
</feature>
<keyword evidence="5 8" id="KW-1133">Transmembrane helix</keyword>
<dbReference type="InterPro" id="IPR013130">
    <property type="entry name" value="Fe3_Rdtase_TM_dom"/>
</dbReference>
<comment type="caution">
    <text evidence="10">The sequence shown here is derived from an EMBL/GenBank/DDBJ whole genome shotgun (WGS) entry which is preliminary data.</text>
</comment>
<gene>
    <name evidence="8" type="primary">msrQ</name>
    <name evidence="10" type="ORF">DS2_00675</name>
</gene>
<comment type="caution">
    <text evidence="8">Lacks conserved residue(s) required for the propagation of feature annotation.</text>
</comment>
<dbReference type="GO" id="GO:0046872">
    <property type="term" value="F:metal ion binding"/>
    <property type="evidence" value="ECO:0007669"/>
    <property type="project" value="UniProtKB-KW"/>
</dbReference>
<keyword evidence="6 8" id="KW-0408">Iron</keyword>
<organism evidence="10 11">
    <name type="scientific">Catenovulum agarivorans DS-2</name>
    <dbReference type="NCBI Taxonomy" id="1328313"/>
    <lineage>
        <taxon>Bacteria</taxon>
        <taxon>Pseudomonadati</taxon>
        <taxon>Pseudomonadota</taxon>
        <taxon>Gammaproteobacteria</taxon>
        <taxon>Alteromonadales</taxon>
        <taxon>Alteromonadaceae</taxon>
        <taxon>Catenovulum</taxon>
    </lineage>
</organism>
<feature type="transmembrane region" description="Helical" evidence="8">
    <location>
        <begin position="164"/>
        <end position="182"/>
    </location>
</feature>
<evidence type="ECO:0000256" key="5">
    <source>
        <dbReference type="ARBA" id="ARBA00022989"/>
    </source>
</evidence>
<dbReference type="HAMAP" id="MF_01207">
    <property type="entry name" value="MsrQ"/>
    <property type="match status" value="1"/>
</dbReference>
<proteinExistence type="inferred from homology"/>
<comment type="similarity">
    <text evidence="8">Belongs to the MsrQ family.</text>
</comment>
<evidence type="ECO:0000256" key="6">
    <source>
        <dbReference type="ARBA" id="ARBA00023004"/>
    </source>
</evidence>
<accession>W7QT42</accession>
<evidence type="ECO:0000256" key="1">
    <source>
        <dbReference type="ARBA" id="ARBA00004141"/>
    </source>
</evidence>
<evidence type="ECO:0000313" key="11">
    <source>
        <dbReference type="Proteomes" id="UP000019276"/>
    </source>
</evidence>
<dbReference type="GO" id="GO:0030091">
    <property type="term" value="P:protein repair"/>
    <property type="evidence" value="ECO:0007669"/>
    <property type="project" value="UniProtKB-UniRule"/>
</dbReference>
<feature type="domain" description="Ferric oxidoreductase" evidence="9">
    <location>
        <begin position="40"/>
        <end position="151"/>
    </location>
</feature>